<dbReference type="EMBL" id="CP010519">
    <property type="protein sequence ID" value="AJE85884.1"/>
    <property type="molecule type" value="Genomic_DNA"/>
</dbReference>
<feature type="signal peptide" evidence="2">
    <location>
        <begin position="1"/>
        <end position="42"/>
    </location>
</feature>
<protein>
    <submittedName>
        <fullName evidence="4">Secreted protein</fullName>
    </submittedName>
</protein>
<dbReference type="Gene3D" id="1.10.530.10">
    <property type="match status" value="1"/>
</dbReference>
<dbReference type="AlphaFoldDB" id="A0A0B5EVT4"/>
<organism evidence="4 5">
    <name type="scientific">Streptomyces albus (strain ATCC 21838 / DSM 41398 / FERM P-419 / JCM 4703 / NBRC 107858)</name>
    <dbReference type="NCBI Taxonomy" id="1081613"/>
    <lineage>
        <taxon>Bacteria</taxon>
        <taxon>Bacillati</taxon>
        <taxon>Actinomycetota</taxon>
        <taxon>Actinomycetes</taxon>
        <taxon>Kitasatosporales</taxon>
        <taxon>Streptomycetaceae</taxon>
        <taxon>Streptomyces</taxon>
    </lineage>
</organism>
<feature type="compositionally biased region" description="Basic residues" evidence="1">
    <location>
        <begin position="7"/>
        <end position="21"/>
    </location>
</feature>
<feature type="region of interest" description="Disordered" evidence="1">
    <location>
        <begin position="1"/>
        <end position="21"/>
    </location>
</feature>
<evidence type="ECO:0000259" key="3">
    <source>
        <dbReference type="Pfam" id="PF13406"/>
    </source>
</evidence>
<evidence type="ECO:0000256" key="2">
    <source>
        <dbReference type="SAM" id="SignalP"/>
    </source>
</evidence>
<keyword evidence="5" id="KW-1185">Reference proteome</keyword>
<dbReference type="PANTHER" id="PTHR30163:SF8">
    <property type="entry name" value="LYTIC MUREIN TRANSGLYCOSYLASE"/>
    <property type="match status" value="1"/>
</dbReference>
<sequence>MTGGSRGSRRPRRRLRRLRHGARGTAVAVAAVALLTASGAPALVREAADRDGTAGESTAPARAPGPAEAPGDGSYHTELPPLGAEEGIGMVPDAVQIRAQSGIPATVLAAYRRAEASVRRSDPGCRLPWQLLAAIGKVESGQARGGAVTADGTTRGRILGPALDGKGFALIRDSDGGAYDGDPVYDRAVGPMQFLPTTWARWGADGNGDGRRDPDNVFDAALAAGHYLCAGPRDLSVPADLDRAVLSYNHSRAYLQLVRYWLEFYRSGVHAVPDGTGVIPASPGAGGKTPATRPVGGEGGGGKESGGIIIGPQPSPTSSGSQVPGHPDRPDPSTSPGPDPSDTGGPTPDPTDSGSPTGEPTPTDPGEPSDCPTDTTSPTPTNSPSPTTTPGEGDEDPCGEPTPTSTASRP</sequence>
<dbReference type="CDD" id="cd13399">
    <property type="entry name" value="Slt35-like"/>
    <property type="match status" value="1"/>
</dbReference>
<dbReference type="GO" id="GO:0009253">
    <property type="term" value="P:peptidoglycan catabolic process"/>
    <property type="evidence" value="ECO:0007669"/>
    <property type="project" value="TreeGrafter"/>
</dbReference>
<dbReference type="PANTHER" id="PTHR30163">
    <property type="entry name" value="MEMBRANE-BOUND LYTIC MUREIN TRANSGLYCOSYLASE B"/>
    <property type="match status" value="1"/>
</dbReference>
<name>A0A0B5EVT4_STRA4</name>
<dbReference type="GO" id="GO:0008933">
    <property type="term" value="F:peptidoglycan lytic transglycosylase activity"/>
    <property type="evidence" value="ECO:0007669"/>
    <property type="project" value="TreeGrafter"/>
</dbReference>
<feature type="region of interest" description="Disordered" evidence="1">
    <location>
        <begin position="48"/>
        <end position="86"/>
    </location>
</feature>
<reference evidence="4 5" key="1">
    <citation type="submission" date="2015-01" db="EMBL/GenBank/DDBJ databases">
        <title>Enhanced salinomycin production by adjusting the supply of polyketide extender units in Streptomyce albus DSM 41398.</title>
        <authorList>
            <person name="Lu C."/>
        </authorList>
    </citation>
    <scope>NUCLEOTIDE SEQUENCE [LARGE SCALE GENOMIC DNA]</scope>
    <source>
        <strain evidence="5">ATCC 21838 / DSM 41398 / FERM P-419 / JCM 4703 / NBRC 107858</strain>
    </source>
</reference>
<dbReference type="InterPro" id="IPR031304">
    <property type="entry name" value="SLT_2"/>
</dbReference>
<feature type="compositionally biased region" description="Low complexity" evidence="1">
    <location>
        <begin position="59"/>
        <end position="73"/>
    </location>
</feature>
<dbReference type="InterPro" id="IPR023346">
    <property type="entry name" value="Lysozyme-like_dom_sf"/>
</dbReference>
<feature type="compositionally biased region" description="Low complexity" evidence="1">
    <location>
        <begin position="340"/>
        <end position="390"/>
    </location>
</feature>
<dbReference type="Pfam" id="PF13406">
    <property type="entry name" value="SLT_2"/>
    <property type="match status" value="1"/>
</dbReference>
<feature type="chain" id="PRO_5002116197" evidence="2">
    <location>
        <begin position="43"/>
        <end position="410"/>
    </location>
</feature>
<feature type="compositionally biased region" description="Low complexity" evidence="1">
    <location>
        <begin position="310"/>
        <end position="325"/>
    </location>
</feature>
<dbReference type="Proteomes" id="UP000031523">
    <property type="component" value="Chromosome"/>
</dbReference>
<dbReference type="SUPFAM" id="SSF53955">
    <property type="entry name" value="Lysozyme-like"/>
    <property type="match status" value="1"/>
</dbReference>
<dbReference type="InterPro" id="IPR043426">
    <property type="entry name" value="MltB-like"/>
</dbReference>
<feature type="compositionally biased region" description="Gly residues" evidence="1">
    <location>
        <begin position="296"/>
        <end position="309"/>
    </location>
</feature>
<gene>
    <name evidence="4" type="ORF">SLNWT_5508</name>
</gene>
<dbReference type="KEGG" id="sals:SLNWT_5508"/>
<feature type="region of interest" description="Disordered" evidence="1">
    <location>
        <begin position="280"/>
        <end position="410"/>
    </location>
</feature>
<keyword evidence="2" id="KW-0732">Signal</keyword>
<evidence type="ECO:0000256" key="1">
    <source>
        <dbReference type="SAM" id="MobiDB-lite"/>
    </source>
</evidence>
<evidence type="ECO:0000313" key="4">
    <source>
        <dbReference type="EMBL" id="AJE85884.1"/>
    </source>
</evidence>
<proteinExistence type="predicted"/>
<accession>A0A0B5EVT4</accession>
<feature type="domain" description="Transglycosylase SLT" evidence="3">
    <location>
        <begin position="188"/>
        <end position="228"/>
    </location>
</feature>
<evidence type="ECO:0000313" key="5">
    <source>
        <dbReference type="Proteomes" id="UP000031523"/>
    </source>
</evidence>